<evidence type="ECO:0000313" key="1">
    <source>
        <dbReference type="EMBL" id="SPD72255.1"/>
    </source>
</evidence>
<dbReference type="AlphaFoldDB" id="A0A445MS33"/>
<proteinExistence type="predicted"/>
<dbReference type="EMBL" id="OJIN01000033">
    <property type="protein sequence ID" value="SPD72255.1"/>
    <property type="molecule type" value="Genomic_DNA"/>
</dbReference>
<organism evidence="1">
    <name type="scientific">uncultured Desulfobacterium sp</name>
    <dbReference type="NCBI Taxonomy" id="201089"/>
    <lineage>
        <taxon>Bacteria</taxon>
        <taxon>Pseudomonadati</taxon>
        <taxon>Thermodesulfobacteriota</taxon>
        <taxon>Desulfobacteria</taxon>
        <taxon>Desulfobacterales</taxon>
        <taxon>Desulfobacteriaceae</taxon>
        <taxon>Desulfobacterium</taxon>
        <taxon>environmental samples</taxon>
    </lineage>
</organism>
<sequence length="52" mass="5900">MRFREAAEAVDSILVETTEVVELYRAWCVETSSNDDYPLSEYVGAPDKLKTT</sequence>
<accession>A0A445MS33</accession>
<protein>
    <submittedName>
        <fullName evidence="1">Uncharacterized protein</fullName>
    </submittedName>
</protein>
<gene>
    <name evidence="1" type="ORF">PITCH_A1280001</name>
</gene>
<reference evidence="1" key="1">
    <citation type="submission" date="2018-01" db="EMBL/GenBank/DDBJ databases">
        <authorList>
            <person name="Regsiter A."/>
            <person name="William W."/>
        </authorList>
    </citation>
    <scope>NUCLEOTIDE SEQUENCE</scope>
    <source>
        <strain evidence="1">TRIP AH-1</strain>
    </source>
</reference>
<name>A0A445MS33_9BACT</name>